<name>A0A6B3N9C5_9CYAN</name>
<organism evidence="2">
    <name type="scientific">Symploca sp. SIO1C4</name>
    <dbReference type="NCBI Taxonomy" id="2607765"/>
    <lineage>
        <taxon>Bacteria</taxon>
        <taxon>Bacillati</taxon>
        <taxon>Cyanobacteriota</taxon>
        <taxon>Cyanophyceae</taxon>
        <taxon>Coleofasciculales</taxon>
        <taxon>Coleofasciculaceae</taxon>
        <taxon>Symploca</taxon>
    </lineage>
</organism>
<accession>A0A6B3N9C5</accession>
<keyword evidence="2" id="KW-0540">Nuclease</keyword>
<proteinExistence type="predicted"/>
<dbReference type="Gene3D" id="1.10.30.50">
    <property type="match status" value="1"/>
</dbReference>
<keyword evidence="2" id="KW-0378">Hydrolase</keyword>
<dbReference type="PANTHER" id="PTHR33877:SF2">
    <property type="entry name" value="OS07G0170200 PROTEIN"/>
    <property type="match status" value="1"/>
</dbReference>
<dbReference type="InterPro" id="IPR029471">
    <property type="entry name" value="HNH_5"/>
</dbReference>
<dbReference type="SMART" id="SM00507">
    <property type="entry name" value="HNHc"/>
    <property type="match status" value="1"/>
</dbReference>
<reference evidence="2" key="1">
    <citation type="submission" date="2019-11" db="EMBL/GenBank/DDBJ databases">
        <title>Genomic insights into an expanded diversity of filamentous marine cyanobacteria reveals the extraordinary biosynthetic potential of Moorea and Okeania.</title>
        <authorList>
            <person name="Ferreira Leao T."/>
            <person name="Wang M."/>
            <person name="Moss N."/>
            <person name="Da Silva R."/>
            <person name="Sanders J."/>
            <person name="Nurk S."/>
            <person name="Gurevich A."/>
            <person name="Humphrey G."/>
            <person name="Reher R."/>
            <person name="Zhu Q."/>
            <person name="Belda-Ferre P."/>
            <person name="Glukhov E."/>
            <person name="Rex R."/>
            <person name="Dorrestein P.C."/>
            <person name="Knight R."/>
            <person name="Pevzner P."/>
            <person name="Gerwick W.H."/>
            <person name="Gerwick L."/>
        </authorList>
    </citation>
    <scope>NUCLEOTIDE SEQUENCE</scope>
    <source>
        <strain evidence="2">SIO1C4</strain>
    </source>
</reference>
<sequence length="56" mass="6336">MHKDNYKCVFCSRTSSEVKLEVDHILPFSKGGKNDISNLQTLCFDCNRGKGARCLK</sequence>
<dbReference type="Pfam" id="PF14279">
    <property type="entry name" value="HNH_5"/>
    <property type="match status" value="1"/>
</dbReference>
<dbReference type="InterPro" id="IPR003615">
    <property type="entry name" value="HNH_nuc"/>
</dbReference>
<gene>
    <name evidence="2" type="ORF">F6J89_19300</name>
</gene>
<dbReference type="PANTHER" id="PTHR33877">
    <property type="entry name" value="SLL1193 PROTEIN"/>
    <property type="match status" value="1"/>
</dbReference>
<keyword evidence="2" id="KW-0255">Endonuclease</keyword>
<dbReference type="GO" id="GO:0004519">
    <property type="term" value="F:endonuclease activity"/>
    <property type="evidence" value="ECO:0007669"/>
    <property type="project" value="UniProtKB-KW"/>
</dbReference>
<protein>
    <submittedName>
        <fullName evidence="2">HNH endonuclease</fullName>
    </submittedName>
</protein>
<dbReference type="EMBL" id="JAAHFQ010000415">
    <property type="protein sequence ID" value="NER29699.1"/>
    <property type="molecule type" value="Genomic_DNA"/>
</dbReference>
<dbReference type="InterPro" id="IPR052892">
    <property type="entry name" value="NA-targeting_endonuclease"/>
</dbReference>
<evidence type="ECO:0000259" key="1">
    <source>
        <dbReference type="SMART" id="SM00507"/>
    </source>
</evidence>
<dbReference type="CDD" id="cd00085">
    <property type="entry name" value="HNHc"/>
    <property type="match status" value="1"/>
</dbReference>
<dbReference type="AlphaFoldDB" id="A0A6B3N9C5"/>
<evidence type="ECO:0000313" key="2">
    <source>
        <dbReference type="EMBL" id="NER29699.1"/>
    </source>
</evidence>
<comment type="caution">
    <text evidence="2">The sequence shown here is derived from an EMBL/GenBank/DDBJ whole genome shotgun (WGS) entry which is preliminary data.</text>
</comment>
<feature type="domain" description="HNH nuclease" evidence="1">
    <location>
        <begin position="1"/>
        <end position="48"/>
    </location>
</feature>